<evidence type="ECO:0000256" key="2">
    <source>
        <dbReference type="ARBA" id="ARBA00010701"/>
    </source>
</evidence>
<comment type="subcellular location">
    <subcellularLocation>
        <location evidence="1">Secreted</location>
    </subcellularLocation>
</comment>
<evidence type="ECO:0000256" key="15">
    <source>
        <dbReference type="SAM" id="SignalP"/>
    </source>
</evidence>
<dbReference type="Gene3D" id="3.40.50.1820">
    <property type="entry name" value="alpha/beta hydrolase"/>
    <property type="match status" value="1"/>
</dbReference>
<evidence type="ECO:0000256" key="7">
    <source>
        <dbReference type="ARBA" id="ARBA00023098"/>
    </source>
</evidence>
<dbReference type="InterPro" id="IPR013818">
    <property type="entry name" value="Lipase"/>
</dbReference>
<comment type="similarity">
    <text evidence="2 14">Belongs to the AB hydrolase superfamily. Lipase family.</text>
</comment>
<keyword evidence="3" id="KW-0964">Secreted</keyword>
<feature type="signal peptide" evidence="15">
    <location>
        <begin position="1"/>
        <end position="24"/>
    </location>
</feature>
<keyword evidence="4 15" id="KW-0732">Signal</keyword>
<dbReference type="Pfam" id="PF00151">
    <property type="entry name" value="Lipase"/>
    <property type="match status" value="1"/>
</dbReference>
<evidence type="ECO:0000256" key="10">
    <source>
        <dbReference type="ARBA" id="ARBA00040696"/>
    </source>
</evidence>
<dbReference type="InterPro" id="IPR000734">
    <property type="entry name" value="TAG_lipase"/>
</dbReference>
<dbReference type="PRINTS" id="PR00821">
    <property type="entry name" value="TAGLIPASE"/>
</dbReference>
<gene>
    <name evidence="17" type="ORF">HHUSO_G11437</name>
</gene>
<keyword evidence="9" id="KW-0325">Glycoprotein</keyword>
<feature type="domain" description="Lipase" evidence="16">
    <location>
        <begin position="18"/>
        <end position="341"/>
    </location>
</feature>
<evidence type="ECO:0000256" key="1">
    <source>
        <dbReference type="ARBA" id="ARBA00004613"/>
    </source>
</evidence>
<comment type="catalytic activity">
    <reaction evidence="13">
        <text>1-hexadecanoyl-2-(5Z,8Z,11Z,14Z-eicosatetraenoyl)-sn-glycero-3-phospho-L-serine + H2O = 2-(5Z,8Z,11Z,14Z)-eicosatetraenoyl-sn-glycero-3-phospho-L-serine + hexadecanoate + H(+)</text>
        <dbReference type="Rhea" id="RHEA:41187"/>
        <dbReference type="ChEBI" id="CHEBI:7896"/>
        <dbReference type="ChEBI" id="CHEBI:15377"/>
        <dbReference type="ChEBI" id="CHEBI:15378"/>
        <dbReference type="ChEBI" id="CHEBI:75032"/>
        <dbReference type="ChEBI" id="CHEBI:77830"/>
    </reaction>
    <physiologicalReaction direction="left-to-right" evidence="13">
        <dbReference type="Rhea" id="RHEA:41188"/>
    </physiologicalReaction>
</comment>
<organism evidence="17 18">
    <name type="scientific">Huso huso</name>
    <name type="common">Beluga</name>
    <name type="synonym">Acipenser huso</name>
    <dbReference type="NCBI Taxonomy" id="61971"/>
    <lineage>
        <taxon>Eukaryota</taxon>
        <taxon>Metazoa</taxon>
        <taxon>Chordata</taxon>
        <taxon>Craniata</taxon>
        <taxon>Vertebrata</taxon>
        <taxon>Euteleostomi</taxon>
        <taxon>Actinopterygii</taxon>
        <taxon>Chondrostei</taxon>
        <taxon>Acipenseriformes</taxon>
        <taxon>Acipenseridae</taxon>
        <taxon>Huso</taxon>
    </lineage>
</organism>
<dbReference type="InterPro" id="IPR033906">
    <property type="entry name" value="Lipase_N"/>
</dbReference>
<name>A0ABR0ZLX7_HUSHU</name>
<evidence type="ECO:0000256" key="12">
    <source>
        <dbReference type="ARBA" id="ARBA00048646"/>
    </source>
</evidence>
<dbReference type="InterPro" id="IPR016272">
    <property type="entry name" value="Lipase_LIPH"/>
</dbReference>
<comment type="catalytic activity">
    <reaction evidence="12">
        <text>1,2-di-(9Z)-octadecenoyl-sn-glycero-3-phospho-L-serine + H2O = 2-(9Z-octadecenoyl)-sn-glycero-3-phospho-L-serine + (9Z)-octadecenoate + H(+)</text>
        <dbReference type="Rhea" id="RHEA:40491"/>
        <dbReference type="ChEBI" id="CHEBI:15377"/>
        <dbReference type="ChEBI" id="CHEBI:15378"/>
        <dbReference type="ChEBI" id="CHEBI:30823"/>
        <dbReference type="ChEBI" id="CHEBI:74905"/>
        <dbReference type="ChEBI" id="CHEBI:77342"/>
    </reaction>
    <physiologicalReaction direction="left-to-right" evidence="12">
        <dbReference type="Rhea" id="RHEA:40492"/>
    </physiologicalReaction>
</comment>
<dbReference type="PANTHER" id="PTHR11610">
    <property type="entry name" value="LIPASE"/>
    <property type="match status" value="1"/>
</dbReference>
<evidence type="ECO:0000256" key="6">
    <source>
        <dbReference type="ARBA" id="ARBA00022963"/>
    </source>
</evidence>
<comment type="caution">
    <text evidence="17">The sequence shown here is derived from an EMBL/GenBank/DDBJ whole genome shotgun (WGS) entry which is preliminary data.</text>
</comment>
<evidence type="ECO:0000256" key="3">
    <source>
        <dbReference type="ARBA" id="ARBA00022525"/>
    </source>
</evidence>
<dbReference type="SUPFAM" id="SSF53474">
    <property type="entry name" value="alpha/beta-Hydrolases"/>
    <property type="match status" value="1"/>
</dbReference>
<dbReference type="PANTHER" id="PTHR11610:SF111">
    <property type="entry name" value="PHOSPHOLIPASE A1 MEMBER A"/>
    <property type="match status" value="1"/>
</dbReference>
<dbReference type="EMBL" id="JAHFZB010000009">
    <property type="protein sequence ID" value="KAK6485611.1"/>
    <property type="molecule type" value="Genomic_DNA"/>
</dbReference>
<protein>
    <recommendedName>
        <fullName evidence="10">Phospholipase A1 member A</fullName>
    </recommendedName>
</protein>
<evidence type="ECO:0000256" key="13">
    <source>
        <dbReference type="ARBA" id="ARBA00048700"/>
    </source>
</evidence>
<evidence type="ECO:0000256" key="14">
    <source>
        <dbReference type="RuleBase" id="RU004262"/>
    </source>
</evidence>
<evidence type="ECO:0000256" key="9">
    <source>
        <dbReference type="ARBA" id="ARBA00023180"/>
    </source>
</evidence>
<comment type="catalytic activity">
    <reaction evidence="11">
        <text>1-(9Z-octadecenoyl)-sn-glycero-3-phospho-L-serine + H2O = sn-glycero-3-phospho-L-serine + (9Z)-octadecenoate + H(+)</text>
        <dbReference type="Rhea" id="RHEA:40499"/>
        <dbReference type="ChEBI" id="CHEBI:15377"/>
        <dbReference type="ChEBI" id="CHEBI:15378"/>
        <dbReference type="ChEBI" id="CHEBI:30823"/>
        <dbReference type="ChEBI" id="CHEBI:64765"/>
        <dbReference type="ChEBI" id="CHEBI:74617"/>
    </reaction>
    <physiologicalReaction direction="left-to-right" evidence="11">
        <dbReference type="Rhea" id="RHEA:40500"/>
    </physiologicalReaction>
</comment>
<feature type="chain" id="PRO_5047167476" description="Phospholipase A1 member A" evidence="15">
    <location>
        <begin position="25"/>
        <end position="457"/>
    </location>
</feature>
<dbReference type="PIRSF" id="PIRSF000865">
    <property type="entry name" value="Lipoprotein_lipase_LIPH"/>
    <property type="match status" value="1"/>
</dbReference>
<evidence type="ECO:0000256" key="11">
    <source>
        <dbReference type="ARBA" id="ARBA00048284"/>
    </source>
</evidence>
<evidence type="ECO:0000313" key="18">
    <source>
        <dbReference type="Proteomes" id="UP001369086"/>
    </source>
</evidence>
<evidence type="ECO:0000313" key="17">
    <source>
        <dbReference type="EMBL" id="KAK6485611.1"/>
    </source>
</evidence>
<evidence type="ECO:0000259" key="16">
    <source>
        <dbReference type="Pfam" id="PF00151"/>
    </source>
</evidence>
<keyword evidence="18" id="KW-1185">Reference proteome</keyword>
<keyword evidence="5" id="KW-0378">Hydrolase</keyword>
<reference evidence="17 18" key="1">
    <citation type="submission" date="2021-05" db="EMBL/GenBank/DDBJ databases">
        <authorList>
            <person name="Zahm M."/>
            <person name="Klopp C."/>
            <person name="Cabau C."/>
            <person name="Kuhl H."/>
            <person name="Suciu R."/>
            <person name="Ciorpac M."/>
            <person name="Holostenco D."/>
            <person name="Gessner J."/>
            <person name="Wuertz S."/>
            <person name="Hohne C."/>
            <person name="Stock M."/>
            <person name="Gislard M."/>
            <person name="Lluch J."/>
            <person name="Milhes M."/>
            <person name="Lampietro C."/>
            <person name="Lopez Roques C."/>
            <person name="Donnadieu C."/>
            <person name="Du K."/>
            <person name="Schartl M."/>
            <person name="Guiguen Y."/>
        </authorList>
    </citation>
    <scope>NUCLEOTIDE SEQUENCE [LARGE SCALE GENOMIC DNA]</scope>
    <source>
        <strain evidence="17">Hh-F2</strain>
        <tissue evidence="17">Blood</tissue>
    </source>
</reference>
<evidence type="ECO:0000256" key="8">
    <source>
        <dbReference type="ARBA" id="ARBA00023157"/>
    </source>
</evidence>
<dbReference type="InterPro" id="IPR029058">
    <property type="entry name" value="AB_hydrolase_fold"/>
</dbReference>
<keyword evidence="8" id="KW-1015">Disulfide bond</keyword>
<keyword evidence="7" id="KW-0443">Lipid metabolism</keyword>
<dbReference type="CDD" id="cd00707">
    <property type="entry name" value="Pancreat_lipase_like"/>
    <property type="match status" value="1"/>
</dbReference>
<sequence>MAGIWKIVLTLFGLLVLCSQLLEGAEEDLAAASNCTNFQTTTWKQYLGENKLQVQYLIFTPRNRNCASIVSGGSIEEIQASNFNSSLDTKVIILGYRALGNKPSWIDDLVQALLNAAEVNVLVVDWLYGASSVYNVVVQNSQELSVDISIVINNLIALGSMKESFHFIGVSLGAHVAGFVGSIFGGKLGRITGLDPAGPMFTKASTDMRLDPSDALFVEAIHTDMDNFGIRIPIGHIDYQINGGKDQPGCSKSQTSSIFRYMICDHMRAVHLYISAITNPCPLLAFPCQSYEDFVTGKCLNCDHPFGGSCPRIGLLRNGGITVNPLPKEEVFMLTTDAPPFCAHHILVDLHVTQLSRSSRIQVTLKSEGVTQSHSQVKLQKGVSGSKMVMAHSTMLCKIDSIELKNTGTRFYRKDEIDIVKICISEVPSDRKESLCVENIKLKEGNPWSHDFVKLCN</sequence>
<keyword evidence="6" id="KW-0442">Lipid degradation</keyword>
<evidence type="ECO:0000256" key="4">
    <source>
        <dbReference type="ARBA" id="ARBA00022729"/>
    </source>
</evidence>
<proteinExistence type="inferred from homology"/>
<accession>A0ABR0ZLX7</accession>
<dbReference type="Proteomes" id="UP001369086">
    <property type="component" value="Unassembled WGS sequence"/>
</dbReference>
<evidence type="ECO:0000256" key="5">
    <source>
        <dbReference type="ARBA" id="ARBA00022801"/>
    </source>
</evidence>